<evidence type="ECO:0000313" key="1">
    <source>
        <dbReference type="EMBL" id="SVC94150.1"/>
    </source>
</evidence>
<reference evidence="1" key="1">
    <citation type="submission" date="2018-05" db="EMBL/GenBank/DDBJ databases">
        <authorList>
            <person name="Lanie J.A."/>
            <person name="Ng W.-L."/>
            <person name="Kazmierczak K.M."/>
            <person name="Andrzejewski T.M."/>
            <person name="Davidsen T.M."/>
            <person name="Wayne K.J."/>
            <person name="Tettelin H."/>
            <person name="Glass J.I."/>
            <person name="Rusch D."/>
            <person name="Podicherti R."/>
            <person name="Tsui H.-C.T."/>
            <person name="Winkler M.E."/>
        </authorList>
    </citation>
    <scope>NUCLEOTIDE SEQUENCE</scope>
</reference>
<proteinExistence type="predicted"/>
<protein>
    <submittedName>
        <fullName evidence="1">Uncharacterized protein</fullName>
    </submittedName>
</protein>
<sequence length="120" mass="13321">MAEAIVLLALLSVPIGAQQISDQTGWELNGLPVINYDSDEGFGYGGMFEAYNYGEEGLTPYLFTLQPRVFLTTKGRRDFTLFFDAPYLLSDGWRVDGSLGSERQIASPYYGPGNTSVYDR</sequence>
<gene>
    <name evidence="1" type="ORF">METZ01_LOCUS347004</name>
</gene>
<dbReference type="AlphaFoldDB" id="A0A382R9Y0"/>
<organism evidence="1">
    <name type="scientific">marine metagenome</name>
    <dbReference type="NCBI Taxonomy" id="408172"/>
    <lineage>
        <taxon>unclassified sequences</taxon>
        <taxon>metagenomes</taxon>
        <taxon>ecological metagenomes</taxon>
    </lineage>
</organism>
<feature type="non-terminal residue" evidence="1">
    <location>
        <position position="120"/>
    </location>
</feature>
<name>A0A382R9Y0_9ZZZZ</name>
<accession>A0A382R9Y0</accession>
<dbReference type="EMBL" id="UINC01119969">
    <property type="protein sequence ID" value="SVC94150.1"/>
    <property type="molecule type" value="Genomic_DNA"/>
</dbReference>